<reference evidence="2 3" key="1">
    <citation type="submission" date="2014-10" db="EMBL/GenBank/DDBJ databases">
        <title>Genome sequence of Erwinia typographi M043b.</title>
        <authorList>
            <person name="Chan K.-G."/>
            <person name="Tan W.-S."/>
        </authorList>
    </citation>
    <scope>NUCLEOTIDE SEQUENCE [LARGE SCALE GENOMIC DNA]</scope>
    <source>
        <strain evidence="2 3">M043b</strain>
    </source>
</reference>
<gene>
    <name evidence="2" type="ORF">NG99_07125</name>
</gene>
<dbReference type="AlphaFoldDB" id="A0A0A3ZAU2"/>
<accession>A0A0A3ZAU2</accession>
<organism evidence="2 3">
    <name type="scientific">Erwinia typographi</name>
    <dbReference type="NCBI Taxonomy" id="371042"/>
    <lineage>
        <taxon>Bacteria</taxon>
        <taxon>Pseudomonadati</taxon>
        <taxon>Pseudomonadota</taxon>
        <taxon>Gammaproteobacteria</taxon>
        <taxon>Enterobacterales</taxon>
        <taxon>Erwiniaceae</taxon>
        <taxon>Erwinia</taxon>
    </lineage>
</organism>
<keyword evidence="1" id="KW-0812">Transmembrane</keyword>
<comment type="caution">
    <text evidence="2">The sequence shown here is derived from an EMBL/GenBank/DDBJ whole genome shotgun (WGS) entry which is preliminary data.</text>
</comment>
<keyword evidence="1" id="KW-1133">Transmembrane helix</keyword>
<dbReference type="RefSeq" id="WP_034890167.1">
    <property type="nucleotide sequence ID" value="NZ_JRUQ01000026.1"/>
</dbReference>
<evidence type="ECO:0000256" key="1">
    <source>
        <dbReference type="SAM" id="Phobius"/>
    </source>
</evidence>
<feature type="transmembrane region" description="Helical" evidence="1">
    <location>
        <begin position="32"/>
        <end position="51"/>
    </location>
</feature>
<proteinExistence type="predicted"/>
<dbReference type="Proteomes" id="UP000030351">
    <property type="component" value="Unassembled WGS sequence"/>
</dbReference>
<sequence>MRKISNLSGRVLYRSGQLVTSASHITASFIQLNATGWALLLAVMLICLPAADIRETIKTTGDVIALLRNTLWLSTVISLNVVLFREFCRHTL</sequence>
<keyword evidence="1" id="KW-0472">Membrane</keyword>
<evidence type="ECO:0000313" key="2">
    <source>
        <dbReference type="EMBL" id="KGT94756.1"/>
    </source>
</evidence>
<evidence type="ECO:0000313" key="3">
    <source>
        <dbReference type="Proteomes" id="UP000030351"/>
    </source>
</evidence>
<protein>
    <submittedName>
        <fullName evidence="2">Uncharacterized protein</fullName>
    </submittedName>
</protein>
<keyword evidence="3" id="KW-1185">Reference proteome</keyword>
<feature type="transmembrane region" description="Helical" evidence="1">
    <location>
        <begin position="63"/>
        <end position="84"/>
    </location>
</feature>
<dbReference type="EMBL" id="JRUQ01000026">
    <property type="protein sequence ID" value="KGT94756.1"/>
    <property type="molecule type" value="Genomic_DNA"/>
</dbReference>
<name>A0A0A3ZAU2_9GAMM</name>